<dbReference type="InterPro" id="IPR050155">
    <property type="entry name" value="HAD-like_hydrolase_sf"/>
</dbReference>
<dbReference type="AlphaFoldDB" id="A0A7X2ZUZ8"/>
<sequence>MIDLKRRISRFPNREVLFTDFFDTLVHRTVHPNYAIRLWGKFMVRELGMKFSSEKLFTIRNESLIYLGKKQNRSTLEIKYKDVIQEVYRRLINTENLSDIPFAKFKNLFEKADYIAEISVQFKNEELIEILSHFKQKGYRIYLLSDFYLSKRVILKVLEYHKIAHLFDAVFISSTVGLSKEKGGLYPHVLDVTNTEPKSVLMIGDNKKSDDINAAKHSIESLHLKHFSHKFRNKRNLLGSDKSDFRRACHLIKSRCLKSDYTFSEYIIHFYFFTERLYINAKRNGTKDLFFLAREGHFLKQLFDCYQEMNLFQSEEKINTHYLKASRQSATQLALRPLENEDFEELLKKFGDMSLQHFLDWFPFSETTKNNIIKDIPAAKDETIADFFKSPTMGLLRENEAFQVAYEKNRNIQKTAFLTYLKSFGANYEKDGLALVDVGWGGTMQESIYKFLKKKTPVTGYYLGLKEIYNIEKDTKRFGLNFSIYPSQDFYDDILMANGQLYEQMLAAPHGSTLAYKFATEGESPTVEYHEPNEKMVFDEFIAPIQEYMFTEFKNLFTELRPIDYSQQITQEYITDMALRTGIFTNRKKLKFINQITKGFYQNVGENKVGLEYNPNHITISKVGLIKTFIKSPEKVFRYLVKIKPFLYYKGFYWLSWPVNISYYYIKFNFWAKRKWLKKGLIS</sequence>
<comment type="caution">
    <text evidence="5">The sequence shown here is derived from an EMBL/GenBank/DDBJ whole genome shotgun (WGS) entry which is preliminary data.</text>
</comment>
<gene>
    <name evidence="5" type="ORF">D9O36_13685</name>
</gene>
<proteinExistence type="inferred from homology"/>
<dbReference type="RefSeq" id="WP_155600318.1">
    <property type="nucleotide sequence ID" value="NZ_RCNR01000027.1"/>
</dbReference>
<dbReference type="Proteomes" id="UP000540519">
    <property type="component" value="Unassembled WGS sequence"/>
</dbReference>
<name>A0A7X2ZUZ8_9FLAO</name>
<dbReference type="PANTHER" id="PTHR43434:SF1">
    <property type="entry name" value="PHOSPHOGLYCOLATE PHOSPHATASE"/>
    <property type="match status" value="1"/>
</dbReference>
<evidence type="ECO:0000256" key="3">
    <source>
        <dbReference type="ARBA" id="ARBA00006171"/>
    </source>
</evidence>
<dbReference type="InterPro" id="IPR036412">
    <property type="entry name" value="HAD-like_sf"/>
</dbReference>
<dbReference type="GO" id="GO:0006281">
    <property type="term" value="P:DNA repair"/>
    <property type="evidence" value="ECO:0007669"/>
    <property type="project" value="TreeGrafter"/>
</dbReference>
<dbReference type="PANTHER" id="PTHR43434">
    <property type="entry name" value="PHOSPHOGLYCOLATE PHOSPHATASE"/>
    <property type="match status" value="1"/>
</dbReference>
<dbReference type="OrthoDB" id="9816564at2"/>
<evidence type="ECO:0000256" key="1">
    <source>
        <dbReference type="ARBA" id="ARBA00000830"/>
    </source>
</evidence>
<evidence type="ECO:0000313" key="5">
    <source>
        <dbReference type="EMBL" id="MUH36900.1"/>
    </source>
</evidence>
<keyword evidence="6" id="KW-1185">Reference proteome</keyword>
<dbReference type="SUPFAM" id="SSF56784">
    <property type="entry name" value="HAD-like"/>
    <property type="match status" value="1"/>
</dbReference>
<accession>A0A7X2ZUZ8</accession>
<evidence type="ECO:0000256" key="2">
    <source>
        <dbReference type="ARBA" id="ARBA00004818"/>
    </source>
</evidence>
<dbReference type="Pfam" id="PF00702">
    <property type="entry name" value="Hydrolase"/>
    <property type="match status" value="1"/>
</dbReference>
<dbReference type="CDD" id="cd01427">
    <property type="entry name" value="HAD_like"/>
    <property type="match status" value="1"/>
</dbReference>
<dbReference type="EC" id="3.1.3.18" evidence="4"/>
<dbReference type="EMBL" id="RCNR01000027">
    <property type="protein sequence ID" value="MUH36900.1"/>
    <property type="molecule type" value="Genomic_DNA"/>
</dbReference>
<protein>
    <recommendedName>
        <fullName evidence="4">phosphoglycolate phosphatase</fullName>
        <ecNumber evidence="4">3.1.3.18</ecNumber>
    </recommendedName>
</protein>
<organism evidence="5 6">
    <name type="scientific">Zobellia amurskyensis</name>
    <dbReference type="NCBI Taxonomy" id="248905"/>
    <lineage>
        <taxon>Bacteria</taxon>
        <taxon>Pseudomonadati</taxon>
        <taxon>Bacteroidota</taxon>
        <taxon>Flavobacteriia</taxon>
        <taxon>Flavobacteriales</taxon>
        <taxon>Flavobacteriaceae</taxon>
        <taxon>Zobellia</taxon>
    </lineage>
</organism>
<dbReference type="InterPro" id="IPR023214">
    <property type="entry name" value="HAD_sf"/>
</dbReference>
<comment type="catalytic activity">
    <reaction evidence="1">
        <text>2-phosphoglycolate + H2O = glycolate + phosphate</text>
        <dbReference type="Rhea" id="RHEA:14369"/>
        <dbReference type="ChEBI" id="CHEBI:15377"/>
        <dbReference type="ChEBI" id="CHEBI:29805"/>
        <dbReference type="ChEBI" id="CHEBI:43474"/>
        <dbReference type="ChEBI" id="CHEBI:58033"/>
        <dbReference type="EC" id="3.1.3.18"/>
    </reaction>
</comment>
<evidence type="ECO:0000256" key="4">
    <source>
        <dbReference type="ARBA" id="ARBA00013078"/>
    </source>
</evidence>
<comment type="similarity">
    <text evidence="3">Belongs to the HAD-like hydrolase superfamily. CbbY/CbbZ/Gph/YieH family.</text>
</comment>
<dbReference type="GO" id="GO:0008967">
    <property type="term" value="F:phosphoglycolate phosphatase activity"/>
    <property type="evidence" value="ECO:0007669"/>
    <property type="project" value="UniProtKB-EC"/>
</dbReference>
<reference evidence="5 6" key="1">
    <citation type="journal article" date="2019" name="Mar. Drugs">
        <title>Comparative Genomics and CAZyme Genome Repertoires of Marine Zobellia amurskyensis KMM 3526(T) and Zobellia laminariae KMM 3676(T).</title>
        <authorList>
            <person name="Chernysheva N."/>
            <person name="Bystritskaya E."/>
            <person name="Stenkova A."/>
            <person name="Golovkin I."/>
            <person name="Nedashkovskaya O."/>
            <person name="Isaeva M."/>
        </authorList>
    </citation>
    <scope>NUCLEOTIDE SEQUENCE [LARGE SCALE GENOMIC DNA]</scope>
    <source>
        <strain evidence="5 6">KMM 3526</strain>
    </source>
</reference>
<comment type="pathway">
    <text evidence="2">Organic acid metabolism; glycolate biosynthesis; glycolate from 2-phosphoglycolate: step 1/1.</text>
</comment>
<dbReference type="Gene3D" id="3.40.50.1000">
    <property type="entry name" value="HAD superfamily/HAD-like"/>
    <property type="match status" value="1"/>
</dbReference>
<evidence type="ECO:0000313" key="6">
    <source>
        <dbReference type="Proteomes" id="UP000540519"/>
    </source>
</evidence>